<dbReference type="InterPro" id="IPR012337">
    <property type="entry name" value="RNaseH-like_sf"/>
</dbReference>
<dbReference type="EMBL" id="JBBPBN010000046">
    <property type="protein sequence ID" value="KAK8995295.1"/>
    <property type="molecule type" value="Genomic_DNA"/>
</dbReference>
<evidence type="ECO:0000256" key="2">
    <source>
        <dbReference type="ARBA" id="ARBA00022801"/>
    </source>
</evidence>
<dbReference type="InterPro" id="IPR001584">
    <property type="entry name" value="Integrase_cat-core"/>
</dbReference>
<evidence type="ECO:0000313" key="7">
    <source>
        <dbReference type="EMBL" id="KAK8995295.1"/>
    </source>
</evidence>
<protein>
    <recommendedName>
        <fullName evidence="9">Gag/pol protein</fullName>
    </recommendedName>
</protein>
<keyword evidence="8" id="KW-1185">Reference proteome</keyword>
<dbReference type="InterPro" id="IPR036397">
    <property type="entry name" value="RNaseH_sf"/>
</dbReference>
<sequence length="1088" mass="123284">MTNNTISLRSLLEKEKLNCINFLDWFRNLRIVLKQERKEYVIKEAVPNEPGPNASRVGKDKFKKHMDDMLDVGCLMLATMTPELQKQHENMVAYEMIQNLKEIYEGQARQERYETSKALFQCKMSEGSPVGAHVIKMMGYIQTLEKLGFALNDELAVDVVLQSLSDSFNQFVLNFNMNEINKTLPQFLGMLRTAKSNMKKGGSKSILMVREAKGKGKKVAKSKGTGKTKPKGKEALKPKGGVSKNGKCFHCGKPGHWKRNCPVYLEEVKKAKAVGASVSSIYVIDVNMSTSSSWVLDTSCGSHICTSVRGLHMRRNLAKGDVDLRVGNGARVAALAVGTYVLSLPSKMTKAPFTGKGERASDLLGLIHSDVSGPMNTQARGGFQYFITFTDDFSRYGYIYLMRHKSEALEKFKEFKNEVQNQHGKSIKALRSDRGGEYLSQDFDELLKECGIVSQLTPPGTPQWNGVSERRNRTLLDMVRSMMSHTDLPTSIWGYALETTTFTLNRVPSKSVQKTPHEMWTGRRPNMSFMRVWGCQAYVKHQMSTKLEPKSQKWNSTDLETQPLRRSTRECHEPERYGFLVTTRGDVILLDQDEPKTYQEAVSSPDSEKWLEAMRSEMDSMSENQTYKGRLVAKCFQQIHGVDYDETFSPVAMFKSIRILLAIAAFHDYEIWQMDVKTAFLNGKLEEDVYMTQPEGFVTPENAGKVCKLQRSIYGLKQASRSWNLRFNDAIKEFGFIRNEDEPCVYKKFSGSIVSFLILYVDDILIIGNDIPTLQSIKTWLSSCFSMKDLGEAAYILGVKIYRDRSRRLLGLSHSTYIDKVLKRFSMEESKRGFLPMRHGISLSKEMCPSTPQERERMSQIPYASAIGSIMYAMICTRPDLSYALSMTSRYQANPGEGHWTAVKNILKYLRRTKDVFLVYGGEEELRIKGYTDASFQTDKDDSRSQSGFVFCLNGGAVSWKSSKQDTVADSTTEAEYIAASEAAKEAVWIKKFITGLGVIPSISDVVDLYCDNNGAIAQAKEPRSHQRSKHILRRFHLIREITDRGDVEICKVHTDDNIADPLMKPLAQQKHDRHTKSLGIRYVSDWS</sequence>
<dbReference type="PROSITE" id="PS50158">
    <property type="entry name" value="ZF_CCHC"/>
    <property type="match status" value="1"/>
</dbReference>
<evidence type="ECO:0000256" key="1">
    <source>
        <dbReference type="ARBA" id="ARBA00022723"/>
    </source>
</evidence>
<evidence type="ECO:0000259" key="5">
    <source>
        <dbReference type="PROSITE" id="PS50158"/>
    </source>
</evidence>
<dbReference type="SUPFAM" id="SSF53098">
    <property type="entry name" value="Ribonuclease H-like"/>
    <property type="match status" value="1"/>
</dbReference>
<keyword evidence="2" id="KW-0378">Hydrolase</keyword>
<dbReference type="CDD" id="cd09272">
    <property type="entry name" value="RNase_HI_RT_Ty1"/>
    <property type="match status" value="1"/>
</dbReference>
<dbReference type="InterPro" id="IPR039537">
    <property type="entry name" value="Retrotran_Ty1/copia-like"/>
</dbReference>
<keyword evidence="3" id="KW-0863">Zinc-finger</keyword>
<dbReference type="InterPro" id="IPR013103">
    <property type="entry name" value="RVT_2"/>
</dbReference>
<evidence type="ECO:0000259" key="6">
    <source>
        <dbReference type="PROSITE" id="PS50994"/>
    </source>
</evidence>
<dbReference type="Pfam" id="PF00665">
    <property type="entry name" value="rve"/>
    <property type="match status" value="1"/>
</dbReference>
<evidence type="ECO:0000256" key="3">
    <source>
        <dbReference type="PROSITE-ProRule" id="PRU00047"/>
    </source>
</evidence>
<dbReference type="InterPro" id="IPR036875">
    <property type="entry name" value="Znf_CCHC_sf"/>
</dbReference>
<accession>A0ABR2Q4C7</accession>
<feature type="region of interest" description="Disordered" evidence="4">
    <location>
        <begin position="217"/>
        <end position="239"/>
    </location>
</feature>
<gene>
    <name evidence="7" type="ORF">V6N11_069734</name>
</gene>
<dbReference type="Gene3D" id="4.10.60.10">
    <property type="entry name" value="Zinc finger, CCHC-type"/>
    <property type="match status" value="1"/>
</dbReference>
<dbReference type="SMART" id="SM00343">
    <property type="entry name" value="ZnF_C2HC"/>
    <property type="match status" value="1"/>
</dbReference>
<feature type="domain" description="CCHC-type" evidence="5">
    <location>
        <begin position="247"/>
        <end position="262"/>
    </location>
</feature>
<evidence type="ECO:0000313" key="8">
    <source>
        <dbReference type="Proteomes" id="UP001396334"/>
    </source>
</evidence>
<name>A0ABR2Q4C7_9ROSI</name>
<feature type="domain" description="Integrase catalytic" evidence="6">
    <location>
        <begin position="348"/>
        <end position="524"/>
    </location>
</feature>
<proteinExistence type="predicted"/>
<dbReference type="Gene3D" id="3.30.420.10">
    <property type="entry name" value="Ribonuclease H-like superfamily/Ribonuclease H"/>
    <property type="match status" value="2"/>
</dbReference>
<dbReference type="Proteomes" id="UP001396334">
    <property type="component" value="Unassembled WGS sequence"/>
</dbReference>
<dbReference type="Pfam" id="PF00098">
    <property type="entry name" value="zf-CCHC"/>
    <property type="match status" value="1"/>
</dbReference>
<keyword evidence="1" id="KW-0479">Metal-binding</keyword>
<organism evidence="7 8">
    <name type="scientific">Hibiscus sabdariffa</name>
    <name type="common">roselle</name>
    <dbReference type="NCBI Taxonomy" id="183260"/>
    <lineage>
        <taxon>Eukaryota</taxon>
        <taxon>Viridiplantae</taxon>
        <taxon>Streptophyta</taxon>
        <taxon>Embryophyta</taxon>
        <taxon>Tracheophyta</taxon>
        <taxon>Spermatophyta</taxon>
        <taxon>Magnoliopsida</taxon>
        <taxon>eudicotyledons</taxon>
        <taxon>Gunneridae</taxon>
        <taxon>Pentapetalae</taxon>
        <taxon>rosids</taxon>
        <taxon>malvids</taxon>
        <taxon>Malvales</taxon>
        <taxon>Malvaceae</taxon>
        <taxon>Malvoideae</taxon>
        <taxon>Hibiscus</taxon>
    </lineage>
</organism>
<keyword evidence="3" id="KW-0862">Zinc</keyword>
<dbReference type="SUPFAM" id="SSF56672">
    <property type="entry name" value="DNA/RNA polymerases"/>
    <property type="match status" value="1"/>
</dbReference>
<dbReference type="PANTHER" id="PTHR42648">
    <property type="entry name" value="TRANSPOSASE, PUTATIVE-RELATED"/>
    <property type="match status" value="1"/>
</dbReference>
<evidence type="ECO:0000256" key="4">
    <source>
        <dbReference type="SAM" id="MobiDB-lite"/>
    </source>
</evidence>
<feature type="compositionally biased region" description="Basic residues" evidence="4">
    <location>
        <begin position="217"/>
        <end position="230"/>
    </location>
</feature>
<dbReference type="PANTHER" id="PTHR42648:SF27">
    <property type="entry name" value="RNA-DIRECTED DNA POLYMERASE"/>
    <property type="match status" value="1"/>
</dbReference>
<evidence type="ECO:0008006" key="9">
    <source>
        <dbReference type="Google" id="ProtNLM"/>
    </source>
</evidence>
<feature type="region of interest" description="Disordered" evidence="4">
    <location>
        <begin position="549"/>
        <end position="570"/>
    </location>
</feature>
<dbReference type="InterPro" id="IPR001878">
    <property type="entry name" value="Znf_CCHC"/>
</dbReference>
<reference evidence="7 8" key="1">
    <citation type="journal article" date="2024" name="G3 (Bethesda)">
        <title>Genome assembly of Hibiscus sabdariffa L. provides insights into metabolisms of medicinal natural products.</title>
        <authorList>
            <person name="Kim T."/>
        </authorList>
    </citation>
    <scope>NUCLEOTIDE SEQUENCE [LARGE SCALE GENOMIC DNA]</scope>
    <source>
        <strain evidence="7">TK-2024</strain>
        <tissue evidence="7">Old leaves</tissue>
    </source>
</reference>
<dbReference type="InterPro" id="IPR043502">
    <property type="entry name" value="DNA/RNA_pol_sf"/>
</dbReference>
<dbReference type="PROSITE" id="PS50994">
    <property type="entry name" value="INTEGRASE"/>
    <property type="match status" value="1"/>
</dbReference>
<dbReference type="SUPFAM" id="SSF57756">
    <property type="entry name" value="Retrovirus zinc finger-like domains"/>
    <property type="match status" value="1"/>
</dbReference>
<dbReference type="Pfam" id="PF14223">
    <property type="entry name" value="Retrotran_gag_2"/>
    <property type="match status" value="1"/>
</dbReference>
<comment type="caution">
    <text evidence="7">The sequence shown here is derived from an EMBL/GenBank/DDBJ whole genome shotgun (WGS) entry which is preliminary data.</text>
</comment>
<dbReference type="Pfam" id="PF07727">
    <property type="entry name" value="RVT_2"/>
    <property type="match status" value="1"/>
</dbReference>